<sequence>MSSSNNKDKQEWAEGSDNNMLLSGFKENNIFSELETDFNRIETVIDTLLAQPLSEIASRFPPAERARLYLLYAYCCNKLTSLYLEVNGEPETREILDQEKRVQESSNRVENTINPPQPSLVLNRSAATRFIMHSLPKEREIKDEIRREVKEEVRATSSAHTRFDDYSERRFSGSSSNDRRASGSSSNDRRTSGFSNIGSSPSDRRIGGFYNASSPSSDRRNSGNHNTGGSLLYDRISRVGMSP</sequence>
<feature type="non-terminal residue" evidence="1">
    <location>
        <position position="243"/>
    </location>
</feature>
<gene>
    <name evidence="1" type="ORF">SCALOS_LOCUS3173</name>
</gene>
<name>A0ACA9KXX1_9GLOM</name>
<organism evidence="1 2">
    <name type="scientific">Scutellospora calospora</name>
    <dbReference type="NCBI Taxonomy" id="85575"/>
    <lineage>
        <taxon>Eukaryota</taxon>
        <taxon>Fungi</taxon>
        <taxon>Fungi incertae sedis</taxon>
        <taxon>Mucoromycota</taxon>
        <taxon>Glomeromycotina</taxon>
        <taxon>Glomeromycetes</taxon>
        <taxon>Diversisporales</taxon>
        <taxon>Gigasporaceae</taxon>
        <taxon>Scutellospora</taxon>
    </lineage>
</organism>
<keyword evidence="2" id="KW-1185">Reference proteome</keyword>
<dbReference type="Proteomes" id="UP000789860">
    <property type="component" value="Unassembled WGS sequence"/>
</dbReference>
<protein>
    <submittedName>
        <fullName evidence="1">6290_t:CDS:1</fullName>
    </submittedName>
</protein>
<evidence type="ECO:0000313" key="2">
    <source>
        <dbReference type="Proteomes" id="UP000789860"/>
    </source>
</evidence>
<evidence type="ECO:0000313" key="1">
    <source>
        <dbReference type="EMBL" id="CAG8499400.1"/>
    </source>
</evidence>
<accession>A0ACA9KXX1</accession>
<proteinExistence type="predicted"/>
<reference evidence="1" key="1">
    <citation type="submission" date="2021-06" db="EMBL/GenBank/DDBJ databases">
        <authorList>
            <person name="Kallberg Y."/>
            <person name="Tangrot J."/>
            <person name="Rosling A."/>
        </authorList>
    </citation>
    <scope>NUCLEOTIDE SEQUENCE</scope>
    <source>
        <strain evidence="1">AU212A</strain>
    </source>
</reference>
<comment type="caution">
    <text evidence="1">The sequence shown here is derived from an EMBL/GenBank/DDBJ whole genome shotgun (WGS) entry which is preliminary data.</text>
</comment>
<dbReference type="EMBL" id="CAJVPM010003300">
    <property type="protein sequence ID" value="CAG8499400.1"/>
    <property type="molecule type" value="Genomic_DNA"/>
</dbReference>